<sequence>MVNEYSMSTHRTKVQSRHAPDPQNIPAIAGVTVFHPRTSHCPVPTRLSLSRPPYPDVSIRRVLSGKLQNGEANLRVRNLLANHPSKDFILNDKLTKFTSLQQIEDHVRKHDGVEDPFNRAKEAVYADNSRAIGQLSLFRADTRPPEELKHKHGFTMKSVTPAEVLRASLFSMGLATFIQDQIRSNRSDLVSFASTEECGGFASNDRYIYKIDLEGTWYEFGPPDGATILADHADLRQASRLALDTKKGSTVHKGKKDTEVTLLFELEMEKIKSCRKPGESDFRDIAWADVKVNPYR</sequence>
<dbReference type="EMBL" id="JAUSQZ010000001">
    <property type="protein sequence ID" value="MDP9829879.1"/>
    <property type="molecule type" value="Genomic_DNA"/>
</dbReference>
<organism evidence="2 3">
    <name type="scientific">Kineosporia succinea</name>
    <dbReference type="NCBI Taxonomy" id="84632"/>
    <lineage>
        <taxon>Bacteria</taxon>
        <taxon>Bacillati</taxon>
        <taxon>Actinomycetota</taxon>
        <taxon>Actinomycetes</taxon>
        <taxon>Kineosporiales</taxon>
        <taxon>Kineosporiaceae</taxon>
        <taxon>Kineosporia</taxon>
    </lineage>
</organism>
<name>A0ABT9PB04_9ACTN</name>
<reference evidence="2 3" key="1">
    <citation type="submission" date="2023-07" db="EMBL/GenBank/DDBJ databases">
        <title>Sequencing the genomes of 1000 actinobacteria strains.</title>
        <authorList>
            <person name="Klenk H.-P."/>
        </authorList>
    </citation>
    <scope>NUCLEOTIDE SEQUENCE [LARGE SCALE GENOMIC DNA]</scope>
    <source>
        <strain evidence="2 3">DSM 44388</strain>
    </source>
</reference>
<protein>
    <submittedName>
        <fullName evidence="2">Uncharacterized protein</fullName>
    </submittedName>
</protein>
<evidence type="ECO:0000313" key="3">
    <source>
        <dbReference type="Proteomes" id="UP001235712"/>
    </source>
</evidence>
<accession>A0ABT9PB04</accession>
<gene>
    <name evidence="2" type="ORF">J2S57_005628</name>
</gene>
<evidence type="ECO:0000256" key="1">
    <source>
        <dbReference type="SAM" id="MobiDB-lite"/>
    </source>
</evidence>
<dbReference type="Proteomes" id="UP001235712">
    <property type="component" value="Unassembled WGS sequence"/>
</dbReference>
<feature type="region of interest" description="Disordered" evidence="1">
    <location>
        <begin position="1"/>
        <end position="24"/>
    </location>
</feature>
<keyword evidence="3" id="KW-1185">Reference proteome</keyword>
<dbReference type="RefSeq" id="WP_307248520.1">
    <property type="nucleotide sequence ID" value="NZ_JAUSQZ010000001.1"/>
</dbReference>
<comment type="caution">
    <text evidence="2">The sequence shown here is derived from an EMBL/GenBank/DDBJ whole genome shotgun (WGS) entry which is preliminary data.</text>
</comment>
<proteinExistence type="predicted"/>
<evidence type="ECO:0000313" key="2">
    <source>
        <dbReference type="EMBL" id="MDP9829879.1"/>
    </source>
</evidence>